<evidence type="ECO:0000313" key="1">
    <source>
        <dbReference type="EMBL" id="CAB4153096.1"/>
    </source>
</evidence>
<sequence>MKGSIDKYIKCINEYDVILSGKSHEIFSYYYDVKDAFGFIKKEGEMYLIDEHLNEINLKEI</sequence>
<accession>A0A6J5N6U2</accession>
<dbReference type="EMBL" id="LR796587">
    <property type="protein sequence ID" value="CAB4153096.1"/>
    <property type="molecule type" value="Genomic_DNA"/>
</dbReference>
<protein>
    <submittedName>
        <fullName evidence="1">Uncharacterized protein</fullName>
    </submittedName>
</protein>
<gene>
    <name evidence="1" type="ORF">UFOVP618_43</name>
</gene>
<reference evidence="1" key="1">
    <citation type="submission" date="2020-04" db="EMBL/GenBank/DDBJ databases">
        <authorList>
            <person name="Chiriac C."/>
            <person name="Salcher M."/>
            <person name="Ghai R."/>
            <person name="Kavagutti S V."/>
        </authorList>
    </citation>
    <scope>NUCLEOTIDE SEQUENCE</scope>
</reference>
<proteinExistence type="predicted"/>
<name>A0A6J5N6U2_9CAUD</name>
<organism evidence="1">
    <name type="scientific">uncultured Caudovirales phage</name>
    <dbReference type="NCBI Taxonomy" id="2100421"/>
    <lineage>
        <taxon>Viruses</taxon>
        <taxon>Duplodnaviria</taxon>
        <taxon>Heunggongvirae</taxon>
        <taxon>Uroviricota</taxon>
        <taxon>Caudoviricetes</taxon>
        <taxon>Peduoviridae</taxon>
        <taxon>Maltschvirus</taxon>
        <taxon>Maltschvirus maltsch</taxon>
    </lineage>
</organism>